<gene>
    <name evidence="2" type="ORF">DDZ13_03435</name>
</gene>
<dbReference type="PANTHER" id="PTHR43044">
    <property type="match status" value="1"/>
</dbReference>
<dbReference type="PANTHER" id="PTHR43044:SF1">
    <property type="entry name" value="QUINOL:CYTOCHROME C OXIDOREDUCTASE QUINONE-BINDING SUBUNIT 2"/>
    <property type="match status" value="1"/>
</dbReference>
<protein>
    <recommendedName>
        <fullName evidence="4">Quinol:cytochrome C oxidoreductase</fullName>
    </recommendedName>
</protein>
<feature type="transmembrane region" description="Helical" evidence="1">
    <location>
        <begin position="187"/>
        <end position="207"/>
    </location>
</feature>
<organism evidence="2 3">
    <name type="scientific">Coraliomargarita sinensis</name>
    <dbReference type="NCBI Taxonomy" id="2174842"/>
    <lineage>
        <taxon>Bacteria</taxon>
        <taxon>Pseudomonadati</taxon>
        <taxon>Verrucomicrobiota</taxon>
        <taxon>Opitutia</taxon>
        <taxon>Puniceicoccales</taxon>
        <taxon>Coraliomargaritaceae</taxon>
        <taxon>Coraliomargarita</taxon>
    </lineage>
</organism>
<feature type="transmembrane region" description="Helical" evidence="1">
    <location>
        <begin position="12"/>
        <end position="33"/>
    </location>
</feature>
<name>A0A317ZMI2_9BACT</name>
<evidence type="ECO:0000313" key="2">
    <source>
        <dbReference type="EMBL" id="PXA05029.1"/>
    </source>
</evidence>
<feature type="transmembrane region" description="Helical" evidence="1">
    <location>
        <begin position="264"/>
        <end position="287"/>
    </location>
</feature>
<accession>A0A317ZMI2</accession>
<evidence type="ECO:0000256" key="1">
    <source>
        <dbReference type="SAM" id="Phobius"/>
    </source>
</evidence>
<feature type="transmembrane region" description="Helical" evidence="1">
    <location>
        <begin position="147"/>
        <end position="166"/>
    </location>
</feature>
<dbReference type="OrthoDB" id="140980at2"/>
<dbReference type="InParanoid" id="A0A317ZMI2"/>
<feature type="transmembrane region" description="Helical" evidence="1">
    <location>
        <begin position="45"/>
        <end position="65"/>
    </location>
</feature>
<feature type="transmembrane region" description="Helical" evidence="1">
    <location>
        <begin position="340"/>
        <end position="359"/>
    </location>
</feature>
<dbReference type="Proteomes" id="UP000247099">
    <property type="component" value="Unassembled WGS sequence"/>
</dbReference>
<feature type="transmembrane region" description="Helical" evidence="1">
    <location>
        <begin position="219"/>
        <end position="243"/>
    </location>
</feature>
<reference evidence="2 3" key="1">
    <citation type="submission" date="2018-05" db="EMBL/GenBank/DDBJ databases">
        <title>Coraliomargarita sinensis sp. nov., isolated from a marine solar saltern.</title>
        <authorList>
            <person name="Zhou L.Y."/>
        </authorList>
    </citation>
    <scope>NUCLEOTIDE SEQUENCE [LARGE SCALE GENOMIC DNA]</scope>
    <source>
        <strain evidence="2 3">WN38</strain>
    </source>
</reference>
<keyword evidence="1" id="KW-0812">Transmembrane</keyword>
<dbReference type="RefSeq" id="WP_110130030.1">
    <property type="nucleotide sequence ID" value="NZ_QHJQ01000002.1"/>
</dbReference>
<keyword evidence="3" id="KW-1185">Reference proteome</keyword>
<dbReference type="EMBL" id="QHJQ01000002">
    <property type="protein sequence ID" value="PXA05029.1"/>
    <property type="molecule type" value="Genomic_DNA"/>
</dbReference>
<evidence type="ECO:0008006" key="4">
    <source>
        <dbReference type="Google" id="ProtNLM"/>
    </source>
</evidence>
<evidence type="ECO:0000313" key="3">
    <source>
        <dbReference type="Proteomes" id="UP000247099"/>
    </source>
</evidence>
<keyword evidence="1" id="KW-1133">Transmembrane helix</keyword>
<proteinExistence type="predicted"/>
<comment type="caution">
    <text evidence="2">The sequence shown here is derived from an EMBL/GenBank/DDBJ whole genome shotgun (WGS) entry which is preliminary data.</text>
</comment>
<sequence>MSSESTQTTGKNPGVIALIVGLIGLAIAGFGFYQGWQASEVRPLMSWLIGIAFWLAIAVGLLFLIQIWYVFHARWPVVIRRQCEHYLSVFPWLFLLFIPLLLVPFLHENPGLLWKWMNGVNALPGHGTVGEDPLYQWKSPYLNIEFFAIRVVVVFGVFTIISAMLRKWSFDTDKTGNINNTHNARRLSAIGLFLCAAAATVGAIDWFKSLEYHWFSTMYGVWFFSASMRAALGFILILCVILATRGYLKGIFNQAHRYDIGCMMLAFTVFWAYISFSQYFIIYNANIPEETFWYNMREKNYDGTLNSWWWVSMLLIFGQFLIPFLLLLWYKTKVVIWRSVAVSVWILLFTVLDLYWNIIPGKLVAPDHGEGYLVRQFSVTGYDIAALIGVGGICIWAMCRSIKKAEPIPIRDPNIDKSINYAE</sequence>
<feature type="transmembrane region" description="Helical" evidence="1">
    <location>
        <begin position="379"/>
        <end position="399"/>
    </location>
</feature>
<feature type="transmembrane region" description="Helical" evidence="1">
    <location>
        <begin position="307"/>
        <end position="328"/>
    </location>
</feature>
<keyword evidence="1" id="KW-0472">Membrane</keyword>
<feature type="transmembrane region" description="Helical" evidence="1">
    <location>
        <begin position="86"/>
        <end position="107"/>
    </location>
</feature>
<dbReference type="AlphaFoldDB" id="A0A317ZMI2"/>